<dbReference type="PRINTS" id="PR01790">
    <property type="entry name" value="SMP30FAMILY"/>
</dbReference>
<dbReference type="InterPro" id="IPR051262">
    <property type="entry name" value="SMP-30/CGR1_Lactonase"/>
</dbReference>
<dbReference type="EMBL" id="JAUSQM010000001">
    <property type="protein sequence ID" value="MDP9821081.1"/>
    <property type="molecule type" value="Genomic_DNA"/>
</dbReference>
<protein>
    <submittedName>
        <fullName evidence="4">Sugar lactone lactonase YvrE</fullName>
    </submittedName>
</protein>
<gene>
    <name evidence="4" type="ORF">J2S59_000890</name>
</gene>
<evidence type="ECO:0000256" key="1">
    <source>
        <dbReference type="ARBA" id="ARBA00008853"/>
    </source>
</evidence>
<dbReference type="Pfam" id="PF08450">
    <property type="entry name" value="SGL"/>
    <property type="match status" value="1"/>
</dbReference>
<evidence type="ECO:0000259" key="3">
    <source>
        <dbReference type="Pfam" id="PF08450"/>
    </source>
</evidence>
<feature type="domain" description="SMP-30/Gluconolactonase/LRE-like region" evidence="3">
    <location>
        <begin position="15"/>
        <end position="257"/>
    </location>
</feature>
<comment type="caution">
    <text evidence="4">The sequence shown here is derived from an EMBL/GenBank/DDBJ whole genome shotgun (WGS) entry which is preliminary data.</text>
</comment>
<keyword evidence="5" id="KW-1185">Reference proteome</keyword>
<proteinExistence type="inferred from homology"/>
<sequence length="280" mass="29351">MDTADPTVVSTGYAFPECPRWHDGALWFSDIHAGQVVRLDIHTGSSEVVAEYDGHPSGLGFLPDGRLLVADGHTSRVLRREPDGTLVEHADVSSVATHTLNDMVVDAQGRAYVGNYGDASVPPAPPFPAALALVQPDGTVTAAATDMMFANGMVVTDEGRTLVVAETRSVPGRLTAFTIGDDGALSERRTLVEFDEGIMPDGIALAGDGSIWVASPFTNEVLHVSADGADVRSVPVPTPYAVAVGGDDLDVLLVCSAPTWVPEETLAQRAGAILRVDPRG</sequence>
<comment type="similarity">
    <text evidence="1">Belongs to the SMP-30/CGR1 family.</text>
</comment>
<dbReference type="Gene3D" id="2.120.10.30">
    <property type="entry name" value="TolB, C-terminal domain"/>
    <property type="match status" value="1"/>
</dbReference>
<dbReference type="Proteomes" id="UP001240447">
    <property type="component" value="Unassembled WGS sequence"/>
</dbReference>
<name>A0ABT9NKX6_9ACTN</name>
<evidence type="ECO:0000313" key="4">
    <source>
        <dbReference type="EMBL" id="MDP9821081.1"/>
    </source>
</evidence>
<dbReference type="InterPro" id="IPR005511">
    <property type="entry name" value="SMP-30"/>
</dbReference>
<evidence type="ECO:0000313" key="5">
    <source>
        <dbReference type="Proteomes" id="UP001240447"/>
    </source>
</evidence>
<dbReference type="SUPFAM" id="SSF63829">
    <property type="entry name" value="Calcium-dependent phosphotriesterase"/>
    <property type="match status" value="1"/>
</dbReference>
<dbReference type="PANTHER" id="PTHR47572:SF4">
    <property type="entry name" value="LACTONASE DRP35"/>
    <property type="match status" value="1"/>
</dbReference>
<organism evidence="4 5">
    <name type="scientific">Nocardioides massiliensis</name>
    <dbReference type="NCBI Taxonomy" id="1325935"/>
    <lineage>
        <taxon>Bacteria</taxon>
        <taxon>Bacillati</taxon>
        <taxon>Actinomycetota</taxon>
        <taxon>Actinomycetes</taxon>
        <taxon>Propionibacteriales</taxon>
        <taxon>Nocardioidaceae</taxon>
        <taxon>Nocardioides</taxon>
    </lineage>
</organism>
<accession>A0ABT9NKX6</accession>
<dbReference type="RefSeq" id="WP_068117474.1">
    <property type="nucleotide sequence ID" value="NZ_CCXJ01000089.1"/>
</dbReference>
<evidence type="ECO:0000256" key="2">
    <source>
        <dbReference type="ARBA" id="ARBA00022801"/>
    </source>
</evidence>
<dbReference type="InterPro" id="IPR013658">
    <property type="entry name" value="SGL"/>
</dbReference>
<dbReference type="InterPro" id="IPR011042">
    <property type="entry name" value="6-blade_b-propeller_TolB-like"/>
</dbReference>
<dbReference type="PANTHER" id="PTHR47572">
    <property type="entry name" value="LIPOPROTEIN-RELATED"/>
    <property type="match status" value="1"/>
</dbReference>
<keyword evidence="2" id="KW-0378">Hydrolase</keyword>
<reference evidence="4 5" key="1">
    <citation type="submission" date="2023-07" db="EMBL/GenBank/DDBJ databases">
        <title>Sequencing the genomes of 1000 actinobacteria strains.</title>
        <authorList>
            <person name="Klenk H.-P."/>
        </authorList>
    </citation>
    <scope>NUCLEOTIDE SEQUENCE [LARGE SCALE GENOMIC DNA]</scope>
    <source>
        <strain evidence="4 5">GD13</strain>
    </source>
</reference>